<evidence type="ECO:0000259" key="4">
    <source>
        <dbReference type="Pfam" id="PF00440"/>
    </source>
</evidence>
<dbReference type="RefSeq" id="WP_261401367.1">
    <property type="nucleotide sequence ID" value="NZ_CP081869.1"/>
</dbReference>
<dbReference type="InterPro" id="IPR036271">
    <property type="entry name" value="Tet_transcr_reg_TetR-rel_C_sf"/>
</dbReference>
<dbReference type="InterPro" id="IPR050109">
    <property type="entry name" value="HTH-type_TetR-like_transc_reg"/>
</dbReference>
<accession>A0A9E6UNE6</accession>
<dbReference type="Gene3D" id="1.10.357.10">
    <property type="entry name" value="Tetracycline Repressor, domain 2"/>
    <property type="match status" value="1"/>
</dbReference>
<evidence type="ECO:0000256" key="2">
    <source>
        <dbReference type="ARBA" id="ARBA00023125"/>
    </source>
</evidence>
<dbReference type="SUPFAM" id="SSF48498">
    <property type="entry name" value="Tetracyclin repressor-like, C-terminal domain"/>
    <property type="match status" value="1"/>
</dbReference>
<dbReference type="Proteomes" id="UP000825701">
    <property type="component" value="Chromosome"/>
</dbReference>
<keyword evidence="7" id="KW-1185">Reference proteome</keyword>
<dbReference type="KEGG" id="cmet:K6K41_15330"/>
<dbReference type="GO" id="GO:0000976">
    <property type="term" value="F:transcription cis-regulatory region binding"/>
    <property type="evidence" value="ECO:0007669"/>
    <property type="project" value="TreeGrafter"/>
</dbReference>
<dbReference type="InterPro" id="IPR039536">
    <property type="entry name" value="TetR_C_Proteobacteria"/>
</dbReference>
<dbReference type="PANTHER" id="PTHR30055:SF146">
    <property type="entry name" value="HTH-TYPE TRANSCRIPTIONAL DUAL REGULATOR CECR"/>
    <property type="match status" value="1"/>
</dbReference>
<dbReference type="PRINTS" id="PR00455">
    <property type="entry name" value="HTHTETR"/>
</dbReference>
<evidence type="ECO:0000256" key="1">
    <source>
        <dbReference type="ARBA" id="ARBA00023015"/>
    </source>
</evidence>
<dbReference type="EMBL" id="CP081869">
    <property type="protein sequence ID" value="QZN98444.1"/>
    <property type="molecule type" value="Genomic_DNA"/>
</dbReference>
<evidence type="ECO:0000313" key="7">
    <source>
        <dbReference type="Proteomes" id="UP000825701"/>
    </source>
</evidence>
<gene>
    <name evidence="6" type="ORF">K6K41_15330</name>
</gene>
<dbReference type="GO" id="GO:0003700">
    <property type="term" value="F:DNA-binding transcription factor activity"/>
    <property type="evidence" value="ECO:0007669"/>
    <property type="project" value="TreeGrafter"/>
</dbReference>
<dbReference type="PROSITE" id="PS01081">
    <property type="entry name" value="HTH_TETR_1"/>
    <property type="match status" value="1"/>
</dbReference>
<keyword evidence="2" id="KW-0238">DNA-binding</keyword>
<dbReference type="Pfam" id="PF00440">
    <property type="entry name" value="TetR_N"/>
    <property type="match status" value="1"/>
</dbReference>
<dbReference type="InterPro" id="IPR001647">
    <property type="entry name" value="HTH_TetR"/>
</dbReference>
<dbReference type="InterPro" id="IPR023772">
    <property type="entry name" value="DNA-bd_HTH_TetR-type_CS"/>
</dbReference>
<dbReference type="Pfam" id="PF14246">
    <property type="entry name" value="TetR_C_7"/>
    <property type="match status" value="1"/>
</dbReference>
<dbReference type="PANTHER" id="PTHR30055">
    <property type="entry name" value="HTH-TYPE TRANSCRIPTIONAL REGULATOR RUTR"/>
    <property type="match status" value="1"/>
</dbReference>
<dbReference type="InterPro" id="IPR009057">
    <property type="entry name" value="Homeodomain-like_sf"/>
</dbReference>
<evidence type="ECO:0000256" key="3">
    <source>
        <dbReference type="ARBA" id="ARBA00023163"/>
    </source>
</evidence>
<protein>
    <submittedName>
        <fullName evidence="6">TetR/AcrR family transcriptional regulator</fullName>
    </submittedName>
</protein>
<reference evidence="6" key="1">
    <citation type="submission" date="2021-08" db="EMBL/GenBank/DDBJ databases">
        <authorList>
            <person name="Zhang H."/>
            <person name="Xu M."/>
            <person name="Yu Z."/>
            <person name="Yang L."/>
            <person name="Cai Y."/>
        </authorList>
    </citation>
    <scope>NUCLEOTIDE SEQUENCE</scope>
    <source>
        <strain evidence="6">CHL1</strain>
    </source>
</reference>
<keyword evidence="3" id="KW-0804">Transcription</keyword>
<evidence type="ECO:0000313" key="6">
    <source>
        <dbReference type="EMBL" id="QZN98444.1"/>
    </source>
</evidence>
<organism evidence="6 7">
    <name type="scientific">Chenggangzhangella methanolivorans</name>
    <dbReference type="NCBI Taxonomy" id="1437009"/>
    <lineage>
        <taxon>Bacteria</taxon>
        <taxon>Pseudomonadati</taxon>
        <taxon>Pseudomonadota</taxon>
        <taxon>Alphaproteobacteria</taxon>
        <taxon>Hyphomicrobiales</taxon>
        <taxon>Methylopilaceae</taxon>
        <taxon>Chenggangzhangella</taxon>
    </lineage>
</organism>
<evidence type="ECO:0000259" key="5">
    <source>
        <dbReference type="Pfam" id="PF14246"/>
    </source>
</evidence>
<name>A0A9E6UNE6_9HYPH</name>
<dbReference type="SUPFAM" id="SSF46689">
    <property type="entry name" value="Homeodomain-like"/>
    <property type="match status" value="1"/>
</dbReference>
<sequence>MQTTLEKSSSVEDALDSAKRRQVLDGARQVFLAHGFDAASMGEIAKAAGVSKGTLYVYFESKEELFAELVKRQCALTAERLFELDADNHDVREVLRRLGESFIHAMIEPSHVSTVRMVIGSAERRPEIGQLFLDAGPRAGIKRLSVWLAAKVAHGELDIDDVEVAAAQFLTMCHSKVMMPVLIGGEAPPPPERLAYLVERAVEVFMRAYAPAGPQG</sequence>
<dbReference type="FunFam" id="1.10.10.60:FF:000141">
    <property type="entry name" value="TetR family transcriptional regulator"/>
    <property type="match status" value="1"/>
</dbReference>
<feature type="domain" description="Transcriptional regulator TetR C-terminal Proteobacteria type" evidence="5">
    <location>
        <begin position="93"/>
        <end position="211"/>
    </location>
</feature>
<proteinExistence type="predicted"/>
<dbReference type="AlphaFoldDB" id="A0A9E6UNE6"/>
<feature type="domain" description="HTH tetR-type" evidence="4">
    <location>
        <begin position="24"/>
        <end position="69"/>
    </location>
</feature>
<keyword evidence="1" id="KW-0805">Transcription regulation</keyword>
<dbReference type="Gene3D" id="1.10.10.60">
    <property type="entry name" value="Homeodomain-like"/>
    <property type="match status" value="1"/>
</dbReference>